<gene>
    <name evidence="2" type="ORF">ACFOHH_00130</name>
</gene>
<comment type="caution">
    <text evidence="2">The sequence shown here is derived from an EMBL/GenBank/DDBJ whole genome shotgun (WGS) entry which is preliminary data.</text>
</comment>
<evidence type="ECO:0000313" key="3">
    <source>
        <dbReference type="Proteomes" id="UP001595377"/>
    </source>
</evidence>
<dbReference type="EMBL" id="JBHRSP010000001">
    <property type="protein sequence ID" value="MFC3071506.1"/>
    <property type="molecule type" value="Genomic_DNA"/>
</dbReference>
<evidence type="ECO:0008006" key="4">
    <source>
        <dbReference type="Google" id="ProtNLM"/>
    </source>
</evidence>
<evidence type="ECO:0000313" key="2">
    <source>
        <dbReference type="EMBL" id="MFC3071506.1"/>
    </source>
</evidence>
<organism evidence="2 3">
    <name type="scientific">Shinella pollutisoli</name>
    <dbReference type="NCBI Taxonomy" id="2250594"/>
    <lineage>
        <taxon>Bacteria</taxon>
        <taxon>Pseudomonadati</taxon>
        <taxon>Pseudomonadota</taxon>
        <taxon>Alphaproteobacteria</taxon>
        <taxon>Hyphomicrobiales</taxon>
        <taxon>Rhizobiaceae</taxon>
        <taxon>Shinella</taxon>
    </lineage>
</organism>
<name>A0ABV7D9D7_9HYPH</name>
<protein>
    <recommendedName>
        <fullName evidence="4">MarR family transcriptional regulator</fullName>
    </recommendedName>
</protein>
<evidence type="ECO:0000256" key="1">
    <source>
        <dbReference type="SAM" id="MobiDB-lite"/>
    </source>
</evidence>
<feature type="region of interest" description="Disordered" evidence="1">
    <location>
        <begin position="1"/>
        <end position="22"/>
    </location>
</feature>
<feature type="compositionally biased region" description="Basic and acidic residues" evidence="1">
    <location>
        <begin position="1"/>
        <end position="13"/>
    </location>
</feature>
<keyword evidence="3" id="KW-1185">Reference proteome</keyword>
<dbReference type="Proteomes" id="UP001595377">
    <property type="component" value="Unassembled WGS sequence"/>
</dbReference>
<sequence>MVRARYRDGERPAPEVPPEPLGPRGVALLRRIRFAGGSWRCERNRDRDAAGACEMLGYVCRDRRDEELLLLTDAGAAHLDRLMRAH</sequence>
<dbReference type="RefSeq" id="WP_257316079.1">
    <property type="nucleotide sequence ID" value="NZ_JANFDG010000016.1"/>
</dbReference>
<reference evidence="3" key="1">
    <citation type="journal article" date="2019" name="Int. J. Syst. Evol. Microbiol.">
        <title>The Global Catalogue of Microorganisms (GCM) 10K type strain sequencing project: providing services to taxonomists for standard genome sequencing and annotation.</title>
        <authorList>
            <consortium name="The Broad Institute Genomics Platform"/>
            <consortium name="The Broad Institute Genome Sequencing Center for Infectious Disease"/>
            <person name="Wu L."/>
            <person name="Ma J."/>
        </authorList>
    </citation>
    <scope>NUCLEOTIDE SEQUENCE [LARGE SCALE GENOMIC DNA]</scope>
    <source>
        <strain evidence="3">KCTC 52677</strain>
    </source>
</reference>
<proteinExistence type="predicted"/>
<accession>A0ABV7D9D7</accession>